<reference evidence="2 3" key="1">
    <citation type="journal article" date="2021" name="Int. J. Syst. Evol. Microbiol.">
        <title>Clostridium zeae sp. nov., isolated from corn silage.</title>
        <authorList>
            <person name="Kobayashi H."/>
            <person name="Tanizawa Y."/>
            <person name="Yagura M."/>
            <person name="Sakamoto M."/>
            <person name="Ohkuma M."/>
            <person name="Tohno M."/>
        </authorList>
    </citation>
    <scope>NUCLEOTIDE SEQUENCE [LARGE SCALE GENOMIC DNA]</scope>
    <source>
        <strain evidence="2 3">CSC2</strain>
    </source>
</reference>
<dbReference type="Pfam" id="PF03646">
    <property type="entry name" value="FlaG"/>
    <property type="match status" value="1"/>
</dbReference>
<dbReference type="SUPFAM" id="SSF160214">
    <property type="entry name" value="FlaG-like"/>
    <property type="match status" value="1"/>
</dbReference>
<keyword evidence="2" id="KW-0969">Cilium</keyword>
<dbReference type="InterPro" id="IPR005186">
    <property type="entry name" value="FlaG"/>
</dbReference>
<keyword evidence="2" id="KW-0282">Flagellum</keyword>
<feature type="region of interest" description="Disordered" evidence="1">
    <location>
        <begin position="1"/>
        <end position="42"/>
    </location>
</feature>
<name>A0ABQ1E874_9CLOT</name>
<keyword evidence="2" id="KW-0966">Cell projection</keyword>
<comment type="caution">
    <text evidence="2">The sequence shown here is derived from an EMBL/GenBank/DDBJ whole genome shotgun (WGS) entry which is preliminary data.</text>
</comment>
<gene>
    <name evidence="2" type="ORF">CSC2_15110</name>
</gene>
<dbReference type="Gene3D" id="3.30.160.170">
    <property type="entry name" value="FlaG-like"/>
    <property type="match status" value="1"/>
</dbReference>
<protein>
    <submittedName>
        <fullName evidence="2">Flagellar protein FlaG</fullName>
    </submittedName>
</protein>
<dbReference type="InterPro" id="IPR035924">
    <property type="entry name" value="FlaG-like_sf"/>
</dbReference>
<dbReference type="PANTHER" id="PTHR37166:SF1">
    <property type="entry name" value="PROTEIN FLAG"/>
    <property type="match status" value="1"/>
</dbReference>
<evidence type="ECO:0000313" key="3">
    <source>
        <dbReference type="Proteomes" id="UP000663802"/>
    </source>
</evidence>
<sequence length="118" mass="13363">MEIRVNQGTGMQTNVDATTQPKPITTDISVQDDKNSIDTKDKSDEREIKKAVDKLNKFLEGDNAHAVYEMHDKFKNDLMIKIVDDKTKEVLMEVPPKKILDMVAKLCELVGVVFDKKA</sequence>
<evidence type="ECO:0000256" key="1">
    <source>
        <dbReference type="SAM" id="MobiDB-lite"/>
    </source>
</evidence>
<feature type="compositionally biased region" description="Basic and acidic residues" evidence="1">
    <location>
        <begin position="31"/>
        <end position="42"/>
    </location>
</feature>
<dbReference type="RefSeq" id="WP_206869078.1">
    <property type="nucleotide sequence ID" value="NZ_BMBA01000001.1"/>
</dbReference>
<dbReference type="Proteomes" id="UP000663802">
    <property type="component" value="Unassembled WGS sequence"/>
</dbReference>
<feature type="compositionally biased region" description="Polar residues" evidence="1">
    <location>
        <begin position="1"/>
        <end position="29"/>
    </location>
</feature>
<accession>A0ABQ1E874</accession>
<proteinExistence type="predicted"/>
<evidence type="ECO:0000313" key="2">
    <source>
        <dbReference type="EMBL" id="GFZ30985.1"/>
    </source>
</evidence>
<keyword evidence="3" id="KW-1185">Reference proteome</keyword>
<organism evidence="2 3">
    <name type="scientific">Clostridium zeae</name>
    <dbReference type="NCBI Taxonomy" id="2759022"/>
    <lineage>
        <taxon>Bacteria</taxon>
        <taxon>Bacillati</taxon>
        <taxon>Bacillota</taxon>
        <taxon>Clostridia</taxon>
        <taxon>Eubacteriales</taxon>
        <taxon>Clostridiaceae</taxon>
        <taxon>Clostridium</taxon>
    </lineage>
</organism>
<dbReference type="PANTHER" id="PTHR37166">
    <property type="entry name" value="PROTEIN FLAG"/>
    <property type="match status" value="1"/>
</dbReference>
<dbReference type="EMBL" id="BMBA01000001">
    <property type="protein sequence ID" value="GFZ30985.1"/>
    <property type="molecule type" value="Genomic_DNA"/>
</dbReference>